<accession>A0A0A9G033</accession>
<reference evidence="4" key="1">
    <citation type="submission" date="2014-09" db="EMBL/GenBank/DDBJ databases">
        <authorList>
            <person name="Magalhaes I.L.F."/>
            <person name="Oliveira U."/>
            <person name="Santos F.R."/>
            <person name="Vidigal T.H.D.A."/>
            <person name="Brescovit A.D."/>
            <person name="Santos A.J."/>
        </authorList>
    </citation>
    <scope>NUCLEOTIDE SEQUENCE</scope>
    <source>
        <tissue evidence="4">Shoot tissue taken approximately 20 cm above the soil surface</tissue>
    </source>
</reference>
<dbReference type="NCBIfam" id="TIGR00756">
    <property type="entry name" value="PPR"/>
    <property type="match status" value="1"/>
</dbReference>
<dbReference type="InterPro" id="IPR011990">
    <property type="entry name" value="TPR-like_helical_dom_sf"/>
</dbReference>
<feature type="repeat" description="PPR" evidence="3">
    <location>
        <begin position="32"/>
        <end position="66"/>
    </location>
</feature>
<proteinExistence type="predicted"/>
<dbReference type="PROSITE" id="PS51375">
    <property type="entry name" value="PPR"/>
    <property type="match status" value="1"/>
</dbReference>
<evidence type="ECO:0000256" key="1">
    <source>
        <dbReference type="ARBA" id="ARBA00022737"/>
    </source>
</evidence>
<reference evidence="4" key="2">
    <citation type="journal article" date="2015" name="Data Brief">
        <title>Shoot transcriptome of the giant reed, Arundo donax.</title>
        <authorList>
            <person name="Barrero R.A."/>
            <person name="Guerrero F.D."/>
            <person name="Moolhuijzen P."/>
            <person name="Goolsby J.A."/>
            <person name="Tidwell J."/>
            <person name="Bellgard S.E."/>
            <person name="Bellgard M.I."/>
        </authorList>
    </citation>
    <scope>NUCLEOTIDE SEQUENCE</scope>
    <source>
        <tissue evidence="4">Shoot tissue taken approximately 20 cm above the soil surface</tissue>
    </source>
</reference>
<evidence type="ECO:0000256" key="3">
    <source>
        <dbReference type="PROSITE-ProRule" id="PRU00708"/>
    </source>
</evidence>
<dbReference type="Pfam" id="PF13041">
    <property type="entry name" value="PPR_2"/>
    <property type="match status" value="1"/>
</dbReference>
<protein>
    <recommendedName>
        <fullName evidence="5">Pentatricopeptide repeat-containing protein</fullName>
    </recommendedName>
</protein>
<dbReference type="Gene3D" id="1.25.40.10">
    <property type="entry name" value="Tetratricopeptide repeat domain"/>
    <property type="match status" value="1"/>
</dbReference>
<name>A0A0A9G033_ARUDO</name>
<keyword evidence="2" id="KW-0809">Transit peptide</keyword>
<dbReference type="AlphaFoldDB" id="A0A0A9G033"/>
<keyword evidence="1" id="KW-0677">Repeat</keyword>
<dbReference type="PANTHER" id="PTHR47926">
    <property type="entry name" value="PENTATRICOPEPTIDE REPEAT-CONTAINING PROTEIN"/>
    <property type="match status" value="1"/>
</dbReference>
<dbReference type="GO" id="GO:0009451">
    <property type="term" value="P:RNA modification"/>
    <property type="evidence" value="ECO:0007669"/>
    <property type="project" value="InterPro"/>
</dbReference>
<dbReference type="PANTHER" id="PTHR47926:SF465">
    <property type="entry name" value="PENTATRICOPEPTIDE REPEAT (PPR-LIKE) SUPERFAMILY PROTEIN"/>
    <property type="match status" value="1"/>
</dbReference>
<dbReference type="Pfam" id="PF01535">
    <property type="entry name" value="PPR"/>
    <property type="match status" value="1"/>
</dbReference>
<dbReference type="InterPro" id="IPR002885">
    <property type="entry name" value="PPR_rpt"/>
</dbReference>
<sequence>MIIGSLIDMYSKCGHLTGARQVFSLRDREMRSAILWDGMLSSLCHHGHAEEVIGLIVQMIQERQKPDANTFLLVLTACCHCKLKKV</sequence>
<evidence type="ECO:0008006" key="5">
    <source>
        <dbReference type="Google" id="ProtNLM"/>
    </source>
</evidence>
<dbReference type="EMBL" id="GBRH01181990">
    <property type="protein sequence ID" value="JAE15906.1"/>
    <property type="molecule type" value="Transcribed_RNA"/>
</dbReference>
<dbReference type="GO" id="GO:0003723">
    <property type="term" value="F:RNA binding"/>
    <property type="evidence" value="ECO:0007669"/>
    <property type="project" value="InterPro"/>
</dbReference>
<evidence type="ECO:0000313" key="4">
    <source>
        <dbReference type="EMBL" id="JAE15906.1"/>
    </source>
</evidence>
<organism evidence="4">
    <name type="scientific">Arundo donax</name>
    <name type="common">Giant reed</name>
    <name type="synonym">Donax arundinaceus</name>
    <dbReference type="NCBI Taxonomy" id="35708"/>
    <lineage>
        <taxon>Eukaryota</taxon>
        <taxon>Viridiplantae</taxon>
        <taxon>Streptophyta</taxon>
        <taxon>Embryophyta</taxon>
        <taxon>Tracheophyta</taxon>
        <taxon>Spermatophyta</taxon>
        <taxon>Magnoliopsida</taxon>
        <taxon>Liliopsida</taxon>
        <taxon>Poales</taxon>
        <taxon>Poaceae</taxon>
        <taxon>PACMAD clade</taxon>
        <taxon>Arundinoideae</taxon>
        <taxon>Arundineae</taxon>
        <taxon>Arundo</taxon>
    </lineage>
</organism>
<evidence type="ECO:0000256" key="2">
    <source>
        <dbReference type="ARBA" id="ARBA00022946"/>
    </source>
</evidence>
<dbReference type="InterPro" id="IPR046960">
    <property type="entry name" value="PPR_At4g14850-like_plant"/>
</dbReference>